<gene>
    <name evidence="5" type="ORF">ACFFH4_26800</name>
</gene>
<evidence type="ECO:0000313" key="5">
    <source>
        <dbReference type="EMBL" id="MFC0562442.1"/>
    </source>
</evidence>
<dbReference type="InterPro" id="IPR050703">
    <property type="entry name" value="Flavin_MAO"/>
</dbReference>
<dbReference type="Pfam" id="PF01593">
    <property type="entry name" value="Amino_oxidase"/>
    <property type="match status" value="1"/>
</dbReference>
<name>A0ABV6NNT8_9BACI</name>
<sequence length="448" mass="50977">MGVKEIDVVIIGAGLSGLVSALELKKHKIPFVLLEARSRAGGRIHTIESGEGVPVDLGAQWISPYHERVKKLVRDYGLRLVSTYREGKTIYDIDGVIEKTEKAWPSMSLFEQVDICHFKRELNKRSKKINSTQPWESQLARELDKKTVEEFLELHTYTPLAKSFYRLLLEEALCSKLYEVSTLDLLWCIRGAGSIERLLTAEDLWIEEGAECLVRKISESLNEQIRYDSPVKTITYEDNQAVVFTDQQTWKAKKVIVAMPPNLLTRIHFDPPLPANRAQLNERAGLPSVIKIIFVYERPFWREQGLSGMVYSNQGLVKLTIDSSSPKSKNGVLTALVTGDSARKLSEKSSEMRKKEERENLVRFFGKEALQTREIHEKDWSAEEWTRGGYGTHFSAGIISQFGQTILPPIGPLHWAGTETATEWRMYMEGAVQSGERAATEVIRYFKR</sequence>
<dbReference type="SUPFAM" id="SSF51905">
    <property type="entry name" value="FAD/NAD(P)-binding domain"/>
    <property type="match status" value="1"/>
</dbReference>
<comment type="similarity">
    <text evidence="2">Belongs to the flavin monoamine oxidase family.</text>
</comment>
<evidence type="ECO:0000256" key="1">
    <source>
        <dbReference type="ARBA" id="ARBA00001974"/>
    </source>
</evidence>
<dbReference type="Proteomes" id="UP001589833">
    <property type="component" value="Unassembled WGS sequence"/>
</dbReference>
<dbReference type="RefSeq" id="WP_273844732.1">
    <property type="nucleotide sequence ID" value="NZ_JAQQWT010000010.1"/>
</dbReference>
<dbReference type="PANTHER" id="PTHR43563:SF1">
    <property type="entry name" value="AMINE OXIDASE [FLAVIN-CONTAINING] B"/>
    <property type="match status" value="1"/>
</dbReference>
<dbReference type="EMBL" id="JBHLTR010000131">
    <property type="protein sequence ID" value="MFC0562442.1"/>
    <property type="molecule type" value="Genomic_DNA"/>
</dbReference>
<organism evidence="5 6">
    <name type="scientific">Halalkalibacter alkalisediminis</name>
    <dbReference type="NCBI Taxonomy" id="935616"/>
    <lineage>
        <taxon>Bacteria</taxon>
        <taxon>Bacillati</taxon>
        <taxon>Bacillota</taxon>
        <taxon>Bacilli</taxon>
        <taxon>Bacillales</taxon>
        <taxon>Bacillaceae</taxon>
        <taxon>Halalkalibacter</taxon>
    </lineage>
</organism>
<feature type="domain" description="Amine oxidase" evidence="4">
    <location>
        <begin position="15"/>
        <end position="443"/>
    </location>
</feature>
<protein>
    <submittedName>
        <fullName evidence="5">Flavin monoamine oxidase family protein</fullName>
    </submittedName>
</protein>
<dbReference type="Gene3D" id="3.50.50.60">
    <property type="entry name" value="FAD/NAD(P)-binding domain"/>
    <property type="match status" value="1"/>
</dbReference>
<keyword evidence="3" id="KW-0560">Oxidoreductase</keyword>
<evidence type="ECO:0000256" key="3">
    <source>
        <dbReference type="ARBA" id="ARBA00023002"/>
    </source>
</evidence>
<keyword evidence="6" id="KW-1185">Reference proteome</keyword>
<dbReference type="PANTHER" id="PTHR43563">
    <property type="entry name" value="AMINE OXIDASE"/>
    <property type="match status" value="1"/>
</dbReference>
<dbReference type="SUPFAM" id="SSF54373">
    <property type="entry name" value="FAD-linked reductases, C-terminal domain"/>
    <property type="match status" value="1"/>
</dbReference>
<dbReference type="InterPro" id="IPR001613">
    <property type="entry name" value="Flavin_amine_oxidase"/>
</dbReference>
<dbReference type="PRINTS" id="PR00757">
    <property type="entry name" value="AMINEOXDASEF"/>
</dbReference>
<reference evidence="5 6" key="1">
    <citation type="submission" date="2024-09" db="EMBL/GenBank/DDBJ databases">
        <authorList>
            <person name="Sun Q."/>
            <person name="Mori K."/>
        </authorList>
    </citation>
    <scope>NUCLEOTIDE SEQUENCE [LARGE SCALE GENOMIC DNA]</scope>
    <source>
        <strain evidence="5 6">NCAIM B.02301</strain>
    </source>
</reference>
<evidence type="ECO:0000313" key="6">
    <source>
        <dbReference type="Proteomes" id="UP001589833"/>
    </source>
</evidence>
<evidence type="ECO:0000256" key="2">
    <source>
        <dbReference type="ARBA" id="ARBA00005995"/>
    </source>
</evidence>
<dbReference type="InterPro" id="IPR036188">
    <property type="entry name" value="FAD/NAD-bd_sf"/>
</dbReference>
<accession>A0ABV6NNT8</accession>
<dbReference type="InterPro" id="IPR002937">
    <property type="entry name" value="Amino_oxidase"/>
</dbReference>
<comment type="cofactor">
    <cofactor evidence="1">
        <name>FAD</name>
        <dbReference type="ChEBI" id="CHEBI:57692"/>
    </cofactor>
</comment>
<proteinExistence type="inferred from homology"/>
<evidence type="ECO:0000259" key="4">
    <source>
        <dbReference type="Pfam" id="PF01593"/>
    </source>
</evidence>
<comment type="caution">
    <text evidence="5">The sequence shown here is derived from an EMBL/GenBank/DDBJ whole genome shotgun (WGS) entry which is preliminary data.</text>
</comment>